<accession>A0A8T2NH44</accession>
<name>A0A8T2NH44_9TELE</name>
<protein>
    <submittedName>
        <fullName evidence="1">Uncharacterized protein</fullName>
    </submittedName>
</protein>
<evidence type="ECO:0000313" key="1">
    <source>
        <dbReference type="EMBL" id="KAG9339046.1"/>
    </source>
</evidence>
<organism evidence="1 2">
    <name type="scientific">Albula glossodonta</name>
    <name type="common">roundjaw bonefish</name>
    <dbReference type="NCBI Taxonomy" id="121402"/>
    <lineage>
        <taxon>Eukaryota</taxon>
        <taxon>Metazoa</taxon>
        <taxon>Chordata</taxon>
        <taxon>Craniata</taxon>
        <taxon>Vertebrata</taxon>
        <taxon>Euteleostomi</taxon>
        <taxon>Actinopterygii</taxon>
        <taxon>Neopterygii</taxon>
        <taxon>Teleostei</taxon>
        <taxon>Albuliformes</taxon>
        <taxon>Albulidae</taxon>
        <taxon>Albula</taxon>
    </lineage>
</organism>
<dbReference type="EMBL" id="JAFBMS010000059">
    <property type="protein sequence ID" value="KAG9339046.1"/>
    <property type="molecule type" value="Genomic_DNA"/>
</dbReference>
<comment type="caution">
    <text evidence="1">The sequence shown here is derived from an EMBL/GenBank/DDBJ whole genome shotgun (WGS) entry which is preliminary data.</text>
</comment>
<evidence type="ECO:0000313" key="2">
    <source>
        <dbReference type="Proteomes" id="UP000824540"/>
    </source>
</evidence>
<dbReference type="Proteomes" id="UP000824540">
    <property type="component" value="Unassembled WGS sequence"/>
</dbReference>
<proteinExistence type="predicted"/>
<dbReference type="AlphaFoldDB" id="A0A8T2NH44"/>
<gene>
    <name evidence="1" type="ORF">JZ751_024241</name>
</gene>
<reference evidence="1" key="1">
    <citation type="thesis" date="2021" institute="BYU ScholarsArchive" country="Provo, UT, USA">
        <title>Applications of and Algorithms for Genome Assembly and Genomic Analyses with an Emphasis on Marine Teleosts.</title>
        <authorList>
            <person name="Pickett B.D."/>
        </authorList>
    </citation>
    <scope>NUCLEOTIDE SEQUENCE</scope>
    <source>
        <strain evidence="1">HI-2016</strain>
    </source>
</reference>
<sequence>MGVVEVLCLLYGQTKQRMERPGLSVNCVLNPGAGGQTVHRQDCRHKESHDLDAIRLPGVKSPKVRGQRPGFNTEQLLSVSFPVVSVNLTTEYATVICTQWDSTKSV</sequence>
<keyword evidence="2" id="KW-1185">Reference proteome</keyword>